<keyword evidence="2" id="KW-1185">Reference proteome</keyword>
<organism evidence="1 2">
    <name type="scientific">Atta colombica</name>
    <dbReference type="NCBI Taxonomy" id="520822"/>
    <lineage>
        <taxon>Eukaryota</taxon>
        <taxon>Metazoa</taxon>
        <taxon>Ecdysozoa</taxon>
        <taxon>Arthropoda</taxon>
        <taxon>Hexapoda</taxon>
        <taxon>Insecta</taxon>
        <taxon>Pterygota</taxon>
        <taxon>Neoptera</taxon>
        <taxon>Endopterygota</taxon>
        <taxon>Hymenoptera</taxon>
        <taxon>Apocrita</taxon>
        <taxon>Aculeata</taxon>
        <taxon>Formicoidea</taxon>
        <taxon>Formicidae</taxon>
        <taxon>Myrmicinae</taxon>
        <taxon>Atta</taxon>
    </lineage>
</organism>
<dbReference type="Proteomes" id="UP000078540">
    <property type="component" value="Unassembled WGS sequence"/>
</dbReference>
<proteinExistence type="predicted"/>
<evidence type="ECO:0000313" key="1">
    <source>
        <dbReference type="EMBL" id="KYM89093.1"/>
    </source>
</evidence>
<name>A0A195BSG3_9HYME</name>
<protein>
    <submittedName>
        <fullName evidence="1">Uncharacterized protein</fullName>
    </submittedName>
</protein>
<dbReference type="AlphaFoldDB" id="A0A195BSG3"/>
<gene>
    <name evidence="1" type="ORF">ALC53_02476</name>
</gene>
<dbReference type="EMBL" id="KQ976421">
    <property type="protein sequence ID" value="KYM89093.1"/>
    <property type="molecule type" value="Genomic_DNA"/>
</dbReference>
<evidence type="ECO:0000313" key="2">
    <source>
        <dbReference type="Proteomes" id="UP000078540"/>
    </source>
</evidence>
<sequence length="142" mass="16174">MNSISDENIFPKLYVNYLAIICRTNTDPARKRHKRRSLSLLIGVNCESKIERVTEAPSCTHGNSAINALLSIMFRDVRVYPKNDLSLNGTTTSLAYSIPHFVYNDECNVDLMRQNDMKDSLERGISLILMPFFIKTASRTLE</sequence>
<accession>A0A195BSG3</accession>
<reference evidence="1 2" key="1">
    <citation type="submission" date="2015-09" db="EMBL/GenBank/DDBJ databases">
        <title>Atta colombica WGS genome.</title>
        <authorList>
            <person name="Nygaard S."/>
            <person name="Hu H."/>
            <person name="Boomsma J."/>
            <person name="Zhang G."/>
        </authorList>
    </citation>
    <scope>NUCLEOTIDE SEQUENCE [LARGE SCALE GENOMIC DNA]</scope>
    <source>
        <strain evidence="1">Treedump-2</strain>
        <tissue evidence="1">Whole body</tissue>
    </source>
</reference>